<dbReference type="EMBL" id="SDMP01000014">
    <property type="protein sequence ID" value="RYR11374.1"/>
    <property type="molecule type" value="Genomic_DNA"/>
</dbReference>
<evidence type="ECO:0000256" key="1">
    <source>
        <dbReference type="ARBA" id="ARBA00004141"/>
    </source>
</evidence>
<dbReference type="AlphaFoldDB" id="A0A444ZB38"/>
<keyword evidence="7" id="KW-1185">Reference proteome</keyword>
<feature type="transmembrane region" description="Helical" evidence="5">
    <location>
        <begin position="252"/>
        <end position="276"/>
    </location>
</feature>
<evidence type="ECO:0000256" key="5">
    <source>
        <dbReference type="SAM" id="Phobius"/>
    </source>
</evidence>
<keyword evidence="3 5" id="KW-1133">Transmembrane helix</keyword>
<evidence type="ECO:0000256" key="4">
    <source>
        <dbReference type="ARBA" id="ARBA00023136"/>
    </source>
</evidence>
<dbReference type="Pfam" id="PF03619">
    <property type="entry name" value="Solute_trans_a"/>
    <property type="match status" value="1"/>
</dbReference>
<evidence type="ECO:0000256" key="2">
    <source>
        <dbReference type="ARBA" id="ARBA00022692"/>
    </source>
</evidence>
<evidence type="ECO:0008006" key="8">
    <source>
        <dbReference type="Google" id="ProtNLM"/>
    </source>
</evidence>
<gene>
    <name evidence="6" type="ORF">Ahy_B04g068920</name>
</gene>
<sequence length="379" mass="43064">MKFNFKFSRIYLEGTSLSPARAVPRLSLSTFGLLGSNCGPFLSSILFLFGPLSVSERCRDQRIYFASPVGGNSFGRYEVAFQSYISSPHSLTSMNNIIILLSYSPPAWATIIAAAFLLLTLTLSMYLLFEHLSAYKNPEEQKFLIGVILMVPCYSIESFVSLVNPSISVDCEILRDCYESFAMYCFGRYLVACLGGEERTIEFMEREGRATFKTPLLHTSDKGTVKHPFPMNYFFKPWILGRKFYQIVKFGIVQYMIIKSLTAITAVILEAFGIYCEGEFKWGCGYPYMAIVLNFSQSWALYCLVQFYTVTKEELAHIQPLAKFLTFKSIVFLTWWQGVAIALLYTFGLFKSPIAQGLQFKSSVQDFIICIEVDALHWS</sequence>
<reference evidence="6 7" key="1">
    <citation type="submission" date="2019-01" db="EMBL/GenBank/DDBJ databases">
        <title>Sequencing of cultivated peanut Arachis hypogaea provides insights into genome evolution and oil improvement.</title>
        <authorList>
            <person name="Chen X."/>
        </authorList>
    </citation>
    <scope>NUCLEOTIDE SEQUENCE [LARGE SCALE GENOMIC DNA]</scope>
    <source>
        <strain evidence="7">cv. Fuhuasheng</strain>
        <tissue evidence="6">Leaves</tissue>
    </source>
</reference>
<dbReference type="InterPro" id="IPR005178">
    <property type="entry name" value="Ostalpha/TMEM184C"/>
</dbReference>
<dbReference type="Proteomes" id="UP000289738">
    <property type="component" value="Chromosome B04"/>
</dbReference>
<feature type="transmembrane region" description="Helical" evidence="5">
    <location>
        <begin position="288"/>
        <end position="310"/>
    </location>
</feature>
<dbReference type="SMART" id="SM01417">
    <property type="entry name" value="Solute_trans_a"/>
    <property type="match status" value="1"/>
</dbReference>
<comment type="caution">
    <text evidence="6">The sequence shown here is derived from an EMBL/GenBank/DDBJ whole genome shotgun (WGS) entry which is preliminary data.</text>
</comment>
<proteinExistence type="predicted"/>
<name>A0A444ZB38_ARAHY</name>
<protein>
    <recommendedName>
        <fullName evidence="8">Protein LAZ1</fullName>
    </recommendedName>
</protein>
<evidence type="ECO:0000256" key="3">
    <source>
        <dbReference type="ARBA" id="ARBA00022989"/>
    </source>
</evidence>
<dbReference type="GO" id="GO:0016020">
    <property type="term" value="C:membrane"/>
    <property type="evidence" value="ECO:0007669"/>
    <property type="project" value="UniProtKB-SubCell"/>
</dbReference>
<accession>A0A444ZB38</accession>
<organism evidence="6 7">
    <name type="scientific">Arachis hypogaea</name>
    <name type="common">Peanut</name>
    <dbReference type="NCBI Taxonomy" id="3818"/>
    <lineage>
        <taxon>Eukaryota</taxon>
        <taxon>Viridiplantae</taxon>
        <taxon>Streptophyta</taxon>
        <taxon>Embryophyta</taxon>
        <taxon>Tracheophyta</taxon>
        <taxon>Spermatophyta</taxon>
        <taxon>Magnoliopsida</taxon>
        <taxon>eudicotyledons</taxon>
        <taxon>Gunneridae</taxon>
        <taxon>Pentapetalae</taxon>
        <taxon>rosids</taxon>
        <taxon>fabids</taxon>
        <taxon>Fabales</taxon>
        <taxon>Fabaceae</taxon>
        <taxon>Papilionoideae</taxon>
        <taxon>50 kb inversion clade</taxon>
        <taxon>dalbergioids sensu lato</taxon>
        <taxon>Dalbergieae</taxon>
        <taxon>Pterocarpus clade</taxon>
        <taxon>Arachis</taxon>
    </lineage>
</organism>
<feature type="transmembrane region" description="Helical" evidence="5">
    <location>
        <begin position="107"/>
        <end position="129"/>
    </location>
</feature>
<dbReference type="PANTHER" id="PTHR23423">
    <property type="entry name" value="ORGANIC SOLUTE TRANSPORTER-RELATED"/>
    <property type="match status" value="1"/>
</dbReference>
<keyword evidence="2 5" id="KW-0812">Transmembrane</keyword>
<keyword evidence="4 5" id="KW-0472">Membrane</keyword>
<evidence type="ECO:0000313" key="7">
    <source>
        <dbReference type="Proteomes" id="UP000289738"/>
    </source>
</evidence>
<evidence type="ECO:0000313" key="6">
    <source>
        <dbReference type="EMBL" id="RYR11374.1"/>
    </source>
</evidence>
<feature type="transmembrane region" description="Helical" evidence="5">
    <location>
        <begin position="330"/>
        <end position="350"/>
    </location>
</feature>
<comment type="subcellular location">
    <subcellularLocation>
        <location evidence="1">Membrane</location>
        <topology evidence="1">Multi-pass membrane protein</topology>
    </subcellularLocation>
</comment>